<comment type="similarity">
    <text evidence="1 6">Belongs to the ArgJ family.</text>
</comment>
<keyword evidence="4 6" id="KW-0068">Autocatalytic cleavage</keyword>
<evidence type="ECO:0000256" key="4">
    <source>
        <dbReference type="ARBA" id="ARBA00022813"/>
    </source>
</evidence>
<feature type="binding site" evidence="6">
    <location>
        <position position="203"/>
    </location>
    <ligand>
        <name>substrate</name>
    </ligand>
</feature>
<feature type="binding site" evidence="6">
    <location>
        <position position="425"/>
    </location>
    <ligand>
        <name>substrate</name>
    </ligand>
</feature>
<evidence type="ECO:0000313" key="7">
    <source>
        <dbReference type="EMBL" id="MFA9477487.1"/>
    </source>
</evidence>
<dbReference type="InterPro" id="IPR002813">
    <property type="entry name" value="Arg_biosynth_ArgJ"/>
</dbReference>
<evidence type="ECO:0000256" key="3">
    <source>
        <dbReference type="ARBA" id="ARBA00022679"/>
    </source>
</evidence>
<reference evidence="7 8" key="1">
    <citation type="submission" date="2024-08" db="EMBL/GenBank/DDBJ databases">
        <title>Whole-genome sequencing of halo(alkali)philic microorganisms from hypersaline lakes.</title>
        <authorList>
            <person name="Sorokin D.Y."/>
            <person name="Merkel A.Y."/>
            <person name="Messina E."/>
            <person name="Yakimov M."/>
        </authorList>
    </citation>
    <scope>NUCLEOTIDE SEQUENCE [LARGE SCALE GENOMIC DNA]</scope>
    <source>
        <strain evidence="7 8">AB-hyl4</strain>
    </source>
</reference>
<dbReference type="Gene3D" id="3.60.70.12">
    <property type="entry name" value="L-amino peptidase D-ALA esterase/amidase"/>
    <property type="match status" value="1"/>
</dbReference>
<feature type="binding site" evidence="6">
    <location>
        <position position="420"/>
    </location>
    <ligand>
        <name>substrate</name>
    </ligand>
</feature>
<dbReference type="NCBIfam" id="NF003802">
    <property type="entry name" value="PRK05388.1"/>
    <property type="match status" value="1"/>
</dbReference>
<comment type="pathway">
    <text evidence="6">Amino-acid biosynthesis; L-arginine biosynthesis; L-ornithine and N-acetyl-L-glutamate from L-glutamate and N(2)-acetyl-L-ornithine (cyclic): step 1/1.</text>
</comment>
<keyword evidence="6" id="KW-0055">Arginine biosynthesis</keyword>
<keyword evidence="6" id="KW-0028">Amino-acid biosynthesis</keyword>
<keyword evidence="8" id="KW-1185">Reference proteome</keyword>
<evidence type="ECO:0000256" key="5">
    <source>
        <dbReference type="ARBA" id="ARBA00023315"/>
    </source>
</evidence>
<accession>A0ABV4U2B1</accession>
<sequence length="425" mass="44638">MAKLKASKRSITDPVGFYAAGATCGIKASGLPDLALIVADRPCAAAGVFTRSRTIGAPLVVSKRHLRAGQAQAVVVNSGNANASTGKAGERDAKAMCKHVADELAHNMLTTMRDVSLKPSDVLVASTGIIGHPLPMDRIGRGIASLVTRLGRNEQADADAARAIMTTDLAPKAAHARLTLAGKTVRLAGIAKGSGMIAPNMGTMLAFITTDADIAPAALQQALTGAADASFNRISVDQHTSPSDMALVLASGAAGHDRISRTTGDDYRAFADTLTELCRNLAYQIVQDGEGATRVFRVNITHARNEREADRVAKAIVDSPLVKCAVHGGDPNWGRIVTAAGYSGVALQPAKMSLLIGDPDDKSICVYRAGTPTSLNGNEMRRLGALMRRREVVFNLALGRGEASVQWLGCDLSRQYVTINADYTT</sequence>
<keyword evidence="3 6" id="KW-0808">Transferase</keyword>
<comment type="caution">
    <text evidence="7">The sequence shown here is derived from an EMBL/GenBank/DDBJ whole genome shotgun (WGS) entry which is preliminary data.</text>
</comment>
<feature type="binding site" evidence="6">
    <location>
        <position position="290"/>
    </location>
    <ligand>
        <name>substrate</name>
    </ligand>
</feature>
<dbReference type="EC" id="2.3.1.1" evidence="6"/>
<dbReference type="NCBIfam" id="TIGR00120">
    <property type="entry name" value="ArgJ"/>
    <property type="match status" value="1"/>
</dbReference>
<dbReference type="Pfam" id="PF01960">
    <property type="entry name" value="ArgJ"/>
    <property type="match status" value="1"/>
</dbReference>
<feature type="chain" id="PRO_5044925093" description="Arginine biosynthesis bifunctional protein ArgJ alpha chain" evidence="6">
    <location>
        <begin position="1"/>
        <end position="202"/>
    </location>
</feature>
<dbReference type="InterPro" id="IPR042195">
    <property type="entry name" value="ArgJ_beta_C"/>
</dbReference>
<dbReference type="CDD" id="cd02152">
    <property type="entry name" value="OAT"/>
    <property type="match status" value="1"/>
</dbReference>
<dbReference type="EC" id="2.3.1.35" evidence="6"/>
<keyword evidence="6" id="KW-0511">Multifunctional enzyme</keyword>
<comment type="catalytic activity">
    <reaction evidence="6">
        <text>L-glutamate + acetyl-CoA = N-acetyl-L-glutamate + CoA + H(+)</text>
        <dbReference type="Rhea" id="RHEA:24292"/>
        <dbReference type="ChEBI" id="CHEBI:15378"/>
        <dbReference type="ChEBI" id="CHEBI:29985"/>
        <dbReference type="ChEBI" id="CHEBI:44337"/>
        <dbReference type="ChEBI" id="CHEBI:57287"/>
        <dbReference type="ChEBI" id="CHEBI:57288"/>
        <dbReference type="EC" id="2.3.1.1"/>
    </reaction>
</comment>
<feature type="site" description="Involved in the stabilization of negative charge on the oxyanion by the formation of the oxyanion hole" evidence="6">
    <location>
        <position position="127"/>
    </location>
</feature>
<comment type="catalytic activity">
    <reaction evidence="6">
        <text>N(2)-acetyl-L-ornithine + L-glutamate = N-acetyl-L-glutamate + L-ornithine</text>
        <dbReference type="Rhea" id="RHEA:15349"/>
        <dbReference type="ChEBI" id="CHEBI:29985"/>
        <dbReference type="ChEBI" id="CHEBI:44337"/>
        <dbReference type="ChEBI" id="CHEBI:46911"/>
        <dbReference type="ChEBI" id="CHEBI:57805"/>
        <dbReference type="EC" id="2.3.1.35"/>
    </reaction>
</comment>
<dbReference type="PANTHER" id="PTHR23100:SF0">
    <property type="entry name" value="ARGININE BIOSYNTHESIS BIFUNCTIONAL PROTEIN ARGJ, MITOCHONDRIAL"/>
    <property type="match status" value="1"/>
</dbReference>
<feature type="site" description="Cleavage; by autolysis" evidence="6">
    <location>
        <begin position="202"/>
        <end position="203"/>
    </location>
</feature>
<name>A0ABV4U2B1_9BACT</name>
<dbReference type="HAMAP" id="MF_01106">
    <property type="entry name" value="ArgJ"/>
    <property type="match status" value="1"/>
</dbReference>
<evidence type="ECO:0000256" key="1">
    <source>
        <dbReference type="ARBA" id="ARBA00006774"/>
    </source>
</evidence>
<evidence type="ECO:0000256" key="2">
    <source>
        <dbReference type="ARBA" id="ARBA00011475"/>
    </source>
</evidence>
<feature type="active site" description="Nucleophile" evidence="6">
    <location>
        <position position="203"/>
    </location>
</feature>
<dbReference type="SUPFAM" id="SSF56266">
    <property type="entry name" value="DmpA/ArgJ-like"/>
    <property type="match status" value="1"/>
</dbReference>
<evidence type="ECO:0000313" key="8">
    <source>
        <dbReference type="Proteomes" id="UP001575105"/>
    </source>
</evidence>
<proteinExistence type="inferred from homology"/>
<organism evidence="7 8">
    <name type="scientific">Natronomicrosphaera hydrolytica</name>
    <dbReference type="NCBI Taxonomy" id="3242702"/>
    <lineage>
        <taxon>Bacteria</taxon>
        <taxon>Pseudomonadati</taxon>
        <taxon>Planctomycetota</taxon>
        <taxon>Phycisphaerae</taxon>
        <taxon>Phycisphaerales</taxon>
        <taxon>Phycisphaeraceae</taxon>
        <taxon>Natronomicrosphaera</taxon>
    </lineage>
</organism>
<dbReference type="Gene3D" id="3.10.20.340">
    <property type="entry name" value="ArgJ beta chain, C-terminal domain"/>
    <property type="match status" value="1"/>
</dbReference>
<evidence type="ECO:0000256" key="6">
    <source>
        <dbReference type="HAMAP-Rule" id="MF_01106"/>
    </source>
</evidence>
<protein>
    <recommendedName>
        <fullName evidence="6">Arginine biosynthesis bifunctional protein ArgJ</fullName>
    </recommendedName>
    <domain>
        <recommendedName>
            <fullName evidence="6">Glutamate N-acetyltransferase</fullName>
            <ecNumber evidence="6">2.3.1.35</ecNumber>
        </recommendedName>
        <alternativeName>
            <fullName evidence="6">Ornithine acetyltransferase</fullName>
            <shortName evidence="6">OATase</shortName>
        </alternativeName>
        <alternativeName>
            <fullName evidence="6">Ornithine transacetylase</fullName>
        </alternativeName>
    </domain>
    <domain>
        <recommendedName>
            <fullName evidence="6">Amino-acid acetyltransferase</fullName>
            <ecNumber evidence="6">2.3.1.1</ecNumber>
        </recommendedName>
        <alternativeName>
            <fullName evidence="6">N-acetylglutamate synthase</fullName>
            <shortName evidence="6">AGSase</shortName>
        </alternativeName>
    </domain>
    <component>
        <recommendedName>
            <fullName evidence="6">Arginine biosynthesis bifunctional protein ArgJ alpha chain</fullName>
        </recommendedName>
    </component>
    <component>
        <recommendedName>
            <fullName evidence="6">Arginine biosynthesis bifunctional protein ArgJ beta chain</fullName>
        </recommendedName>
    </component>
</protein>
<dbReference type="RefSeq" id="WP_425344410.1">
    <property type="nucleotide sequence ID" value="NZ_JBGUBD010000002.1"/>
</dbReference>
<feature type="chain" id="PRO_5044925094" description="Arginine biosynthesis bifunctional protein ArgJ beta chain" evidence="6">
    <location>
        <begin position="203"/>
        <end position="425"/>
    </location>
</feature>
<dbReference type="Proteomes" id="UP001575105">
    <property type="component" value="Unassembled WGS sequence"/>
</dbReference>
<keyword evidence="6" id="KW-0963">Cytoplasm</keyword>
<dbReference type="GO" id="GO:0004358">
    <property type="term" value="F:L-glutamate N-acetyltransferase activity, acting on acetyl-L-ornithine as donor"/>
    <property type="evidence" value="ECO:0007669"/>
    <property type="project" value="UniProtKB-EC"/>
</dbReference>
<comment type="pathway">
    <text evidence="6">Amino-acid biosynthesis; L-arginine biosynthesis; N(2)-acetyl-L-ornithine from L-glutamate: step 1/4.</text>
</comment>
<dbReference type="EMBL" id="JBGUBD010000002">
    <property type="protein sequence ID" value="MFA9477487.1"/>
    <property type="molecule type" value="Genomic_DNA"/>
</dbReference>
<dbReference type="InterPro" id="IPR016117">
    <property type="entry name" value="ArgJ-like_dom_sf"/>
</dbReference>
<gene>
    <name evidence="6 7" type="primary">argJ</name>
    <name evidence="7" type="ORF">ACERK3_04180</name>
</gene>
<feature type="binding site" evidence="6">
    <location>
        <position position="192"/>
    </location>
    <ligand>
        <name>substrate</name>
    </ligand>
</feature>
<feature type="binding site" evidence="6">
    <location>
        <position position="166"/>
    </location>
    <ligand>
        <name>substrate</name>
    </ligand>
</feature>
<keyword evidence="5 6" id="KW-0012">Acyltransferase</keyword>
<comment type="subcellular location">
    <subcellularLocation>
        <location evidence="6">Cytoplasm</location>
    </subcellularLocation>
</comment>
<comment type="function">
    <text evidence="6">Catalyzes two activities which are involved in the cyclic version of arginine biosynthesis: the synthesis of N-acetylglutamate from glutamate and acetyl-CoA as the acetyl donor, and of ornithine by transacetylation between N(2)-acetylornithine and glutamate.</text>
</comment>
<feature type="site" description="Involved in the stabilization of negative charge on the oxyanion by the formation of the oxyanion hole" evidence="6">
    <location>
        <position position="128"/>
    </location>
</feature>
<dbReference type="PANTHER" id="PTHR23100">
    <property type="entry name" value="ARGININE BIOSYNTHESIS BIFUNCTIONAL PROTEIN ARGJ"/>
    <property type="match status" value="1"/>
</dbReference>
<comment type="subunit">
    <text evidence="2 6">Heterotetramer of two alpha and two beta chains.</text>
</comment>